<keyword evidence="5" id="KW-1185">Reference proteome</keyword>
<dbReference type="EMBL" id="FTNI01000008">
    <property type="protein sequence ID" value="SIR35815.1"/>
    <property type="molecule type" value="Genomic_DNA"/>
</dbReference>
<dbReference type="Proteomes" id="UP000186096">
    <property type="component" value="Unassembled WGS sequence"/>
</dbReference>
<keyword evidence="1 2" id="KW-0238">DNA-binding</keyword>
<dbReference type="Gene3D" id="1.10.357.10">
    <property type="entry name" value="Tetracycline Repressor, domain 2"/>
    <property type="match status" value="1"/>
</dbReference>
<evidence type="ECO:0000313" key="4">
    <source>
        <dbReference type="EMBL" id="SIR35815.1"/>
    </source>
</evidence>
<evidence type="ECO:0000313" key="5">
    <source>
        <dbReference type="Proteomes" id="UP000186096"/>
    </source>
</evidence>
<dbReference type="InterPro" id="IPR036271">
    <property type="entry name" value="Tet_transcr_reg_TetR-rel_C_sf"/>
</dbReference>
<dbReference type="GO" id="GO:0000976">
    <property type="term" value="F:transcription cis-regulatory region binding"/>
    <property type="evidence" value="ECO:0007669"/>
    <property type="project" value="TreeGrafter"/>
</dbReference>
<dbReference type="PROSITE" id="PS50977">
    <property type="entry name" value="HTH_TETR_2"/>
    <property type="match status" value="1"/>
</dbReference>
<dbReference type="STRING" id="58117.SAMN05421833_10884"/>
<name>A0A1N7A9M4_9ACTN</name>
<dbReference type="PRINTS" id="PR00455">
    <property type="entry name" value="HTHTETR"/>
</dbReference>
<dbReference type="PANTHER" id="PTHR30055">
    <property type="entry name" value="HTH-TYPE TRANSCRIPTIONAL REGULATOR RUTR"/>
    <property type="match status" value="1"/>
</dbReference>
<dbReference type="PANTHER" id="PTHR30055:SF226">
    <property type="entry name" value="HTH-TYPE TRANSCRIPTIONAL REGULATOR PKSA"/>
    <property type="match status" value="1"/>
</dbReference>
<dbReference type="Pfam" id="PF00440">
    <property type="entry name" value="TetR_N"/>
    <property type="match status" value="1"/>
</dbReference>
<feature type="DNA-binding region" description="H-T-H motif" evidence="2">
    <location>
        <begin position="39"/>
        <end position="58"/>
    </location>
</feature>
<proteinExistence type="predicted"/>
<dbReference type="AlphaFoldDB" id="A0A1N7A9M4"/>
<dbReference type="InterPro" id="IPR050109">
    <property type="entry name" value="HTH-type_TetR-like_transc_reg"/>
</dbReference>
<dbReference type="SUPFAM" id="SSF46689">
    <property type="entry name" value="Homeodomain-like"/>
    <property type="match status" value="1"/>
</dbReference>
<reference evidence="5" key="1">
    <citation type="submission" date="2017-01" db="EMBL/GenBank/DDBJ databases">
        <authorList>
            <person name="Varghese N."/>
            <person name="Submissions S."/>
        </authorList>
    </citation>
    <scope>NUCLEOTIDE SEQUENCE [LARGE SCALE GENOMIC DNA]</scope>
    <source>
        <strain evidence="5">ATCC 12950</strain>
    </source>
</reference>
<accession>A0A1N7A9M4</accession>
<feature type="domain" description="HTH tetR-type" evidence="3">
    <location>
        <begin position="16"/>
        <end position="76"/>
    </location>
</feature>
<dbReference type="InterPro" id="IPR009057">
    <property type="entry name" value="Homeodomain-like_sf"/>
</dbReference>
<dbReference type="SUPFAM" id="SSF48498">
    <property type="entry name" value="Tetracyclin repressor-like, C-terminal domain"/>
    <property type="match status" value="1"/>
</dbReference>
<evidence type="ECO:0000256" key="2">
    <source>
        <dbReference type="PROSITE-ProRule" id="PRU00335"/>
    </source>
</evidence>
<evidence type="ECO:0000256" key="1">
    <source>
        <dbReference type="ARBA" id="ARBA00023125"/>
    </source>
</evidence>
<evidence type="ECO:0000259" key="3">
    <source>
        <dbReference type="PROSITE" id="PS50977"/>
    </source>
</evidence>
<organism evidence="4 5">
    <name type="scientific">Microbispora rosea</name>
    <dbReference type="NCBI Taxonomy" id="58117"/>
    <lineage>
        <taxon>Bacteria</taxon>
        <taxon>Bacillati</taxon>
        <taxon>Actinomycetota</taxon>
        <taxon>Actinomycetes</taxon>
        <taxon>Streptosporangiales</taxon>
        <taxon>Streptosporangiaceae</taxon>
        <taxon>Microbispora</taxon>
    </lineage>
</organism>
<dbReference type="GO" id="GO:0003700">
    <property type="term" value="F:DNA-binding transcription factor activity"/>
    <property type="evidence" value="ECO:0007669"/>
    <property type="project" value="TreeGrafter"/>
</dbReference>
<dbReference type="Gene3D" id="1.10.10.60">
    <property type="entry name" value="Homeodomain-like"/>
    <property type="match status" value="1"/>
</dbReference>
<dbReference type="InterPro" id="IPR001647">
    <property type="entry name" value="HTH_TetR"/>
</dbReference>
<protein>
    <submittedName>
        <fullName evidence="4">Transcriptional regulator, TetR family</fullName>
    </submittedName>
</protein>
<gene>
    <name evidence="4" type="ORF">SAMN05421833_10884</name>
</gene>
<sequence length="210" mass="23308">MAGRDYRGMSAAERLADRRERLISAAYTLFAQPGFHATTIERLCATARISNRAFYECFSSREDLMRAVYERCIEETLRSVSEAIDMAPPTLDDRIVAGIAEYIRFVTKDVRRARLMHLEVRRAGNVLSGARQQAVASFTKVIESSARGAARTPPLDLHLLALGLIGAITELLIEWVMTEPSPPTEQLIETAVYIFRRTFSSGGPLAASAQ</sequence>